<keyword evidence="2" id="KW-0479">Metal-binding</keyword>
<dbReference type="RefSeq" id="WP_211939445.1">
    <property type="nucleotide sequence ID" value="NZ_CP073078.1"/>
</dbReference>
<evidence type="ECO:0000256" key="2">
    <source>
        <dbReference type="ARBA" id="ARBA00022723"/>
    </source>
</evidence>
<comment type="similarity">
    <text evidence="1">Belongs to the TfdA dioxygenase family.</text>
</comment>
<keyword evidence="8" id="KW-1185">Reference proteome</keyword>
<dbReference type="PANTHER" id="PTHR30468">
    <property type="entry name" value="ALPHA-KETOGLUTARATE-DEPENDENT SULFONATE DIOXYGENASE"/>
    <property type="match status" value="1"/>
</dbReference>
<dbReference type="SUPFAM" id="SSF51197">
    <property type="entry name" value="Clavaminate synthase-like"/>
    <property type="match status" value="1"/>
</dbReference>
<name>A0A975G2L1_9CAUL</name>
<dbReference type="GO" id="GO:0016706">
    <property type="term" value="F:2-oxoglutarate-dependent dioxygenase activity"/>
    <property type="evidence" value="ECO:0007669"/>
    <property type="project" value="TreeGrafter"/>
</dbReference>
<evidence type="ECO:0000256" key="4">
    <source>
        <dbReference type="ARBA" id="ARBA00023002"/>
    </source>
</evidence>
<evidence type="ECO:0000256" key="5">
    <source>
        <dbReference type="ARBA" id="ARBA00023004"/>
    </source>
</evidence>
<dbReference type="InterPro" id="IPR042098">
    <property type="entry name" value="TauD-like_sf"/>
</dbReference>
<dbReference type="PANTHER" id="PTHR30468:SF1">
    <property type="entry name" value="ALPHA-KETOGLUTARATE-DEPENDENT SULFONATE DIOXYGENASE"/>
    <property type="match status" value="1"/>
</dbReference>
<keyword evidence="3 7" id="KW-0223">Dioxygenase</keyword>
<keyword evidence="4" id="KW-0560">Oxidoreductase</keyword>
<dbReference type="KEGG" id="caul:KCG34_05800"/>
<evidence type="ECO:0000256" key="1">
    <source>
        <dbReference type="ARBA" id="ARBA00005896"/>
    </source>
</evidence>
<dbReference type="Pfam" id="PF02668">
    <property type="entry name" value="TauD"/>
    <property type="match status" value="1"/>
</dbReference>
<reference evidence="7" key="1">
    <citation type="submission" date="2021-04" db="EMBL/GenBank/DDBJ databases">
        <title>The complete genome sequence of Caulobacter sp. S6.</title>
        <authorList>
            <person name="Tang Y."/>
            <person name="Ouyang W."/>
            <person name="Liu Q."/>
            <person name="Huang B."/>
            <person name="Guo Z."/>
            <person name="Lei P."/>
        </authorList>
    </citation>
    <scope>NUCLEOTIDE SEQUENCE</scope>
    <source>
        <strain evidence="7">S6</strain>
    </source>
</reference>
<evidence type="ECO:0000256" key="3">
    <source>
        <dbReference type="ARBA" id="ARBA00022964"/>
    </source>
</evidence>
<dbReference type="EMBL" id="CP073078">
    <property type="protein sequence ID" value="QUD89393.1"/>
    <property type="molecule type" value="Genomic_DNA"/>
</dbReference>
<protein>
    <submittedName>
        <fullName evidence="7">TauD/TfdA family dioxygenase</fullName>
    </submittedName>
</protein>
<sequence length="303" mass="33816">MRLHPTGRFDNSARSYVHIVAEPLAAAMGAEIRGVQVSRLTDEAFAEIADALYRHKMIFFRDQDMGLADQERFTLRFGPFGRDAYTQGIEGHPDVQRVVKEADARTPLIFGSGWHTDSPFLARPPAISLLYGFEIPPFGGDTIWSDTELAFRCLSPTMQEILRPLKVRMSAGEVLRTMNEIAAATGQPGRLGSTAISADAGPMVEGAAHPLVRRHPVTGAEALYVDETYTRGIEGLTDREAAPLIAFLQSHVTQPAFTCRLRWAPRTFALWDNRLCIHQAFNDHDGYRREMHRTIVEGEEPSR</sequence>
<gene>
    <name evidence="7" type="ORF">KCG34_05800</name>
</gene>
<dbReference type="Gene3D" id="3.60.130.10">
    <property type="entry name" value="Clavaminate synthase-like"/>
    <property type="match status" value="1"/>
</dbReference>
<evidence type="ECO:0000313" key="8">
    <source>
        <dbReference type="Proteomes" id="UP000676409"/>
    </source>
</evidence>
<proteinExistence type="inferred from homology"/>
<dbReference type="InterPro" id="IPR051323">
    <property type="entry name" value="AtsK-like"/>
</dbReference>
<dbReference type="InterPro" id="IPR003819">
    <property type="entry name" value="TauD/TfdA-like"/>
</dbReference>
<feature type="domain" description="TauD/TfdA-like" evidence="6">
    <location>
        <begin position="22"/>
        <end position="294"/>
    </location>
</feature>
<dbReference type="GO" id="GO:0005737">
    <property type="term" value="C:cytoplasm"/>
    <property type="evidence" value="ECO:0007669"/>
    <property type="project" value="TreeGrafter"/>
</dbReference>
<dbReference type="Proteomes" id="UP000676409">
    <property type="component" value="Chromosome"/>
</dbReference>
<dbReference type="AlphaFoldDB" id="A0A975G2L1"/>
<evidence type="ECO:0000313" key="7">
    <source>
        <dbReference type="EMBL" id="QUD89393.1"/>
    </source>
</evidence>
<dbReference type="GO" id="GO:0046872">
    <property type="term" value="F:metal ion binding"/>
    <property type="evidence" value="ECO:0007669"/>
    <property type="project" value="UniProtKB-KW"/>
</dbReference>
<keyword evidence="5" id="KW-0408">Iron</keyword>
<accession>A0A975G2L1</accession>
<organism evidence="7 8">
    <name type="scientific">Phenylobacterium montanum</name>
    <dbReference type="NCBI Taxonomy" id="2823693"/>
    <lineage>
        <taxon>Bacteria</taxon>
        <taxon>Pseudomonadati</taxon>
        <taxon>Pseudomonadota</taxon>
        <taxon>Alphaproteobacteria</taxon>
        <taxon>Caulobacterales</taxon>
        <taxon>Caulobacteraceae</taxon>
        <taxon>Phenylobacterium</taxon>
    </lineage>
</organism>
<evidence type="ECO:0000259" key="6">
    <source>
        <dbReference type="Pfam" id="PF02668"/>
    </source>
</evidence>